<name>A0A916RA29_9HYPH</name>
<dbReference type="RefSeq" id="WP_244640735.1">
    <property type="nucleotide sequence ID" value="NZ_BMKB01000003.1"/>
</dbReference>
<reference evidence="2 3" key="1">
    <citation type="journal article" date="2014" name="Int. J. Syst. Evol. Microbiol.">
        <title>Complete genome sequence of Corynebacterium casei LMG S-19264T (=DSM 44701T), isolated from a smear-ripened cheese.</title>
        <authorList>
            <consortium name="US DOE Joint Genome Institute (JGI-PGF)"/>
            <person name="Walter F."/>
            <person name="Albersmeier A."/>
            <person name="Kalinowski J."/>
            <person name="Ruckert C."/>
        </authorList>
    </citation>
    <scope>NUCLEOTIDE SEQUENCE [LARGE SCALE GENOMIC DNA]</scope>
    <source>
        <strain evidence="2 3">CGMCC 1.15896</strain>
    </source>
</reference>
<organism evidence="2 3">
    <name type="scientific">Pelagibacterium lentulum</name>
    <dbReference type="NCBI Taxonomy" id="2029865"/>
    <lineage>
        <taxon>Bacteria</taxon>
        <taxon>Pseudomonadati</taxon>
        <taxon>Pseudomonadota</taxon>
        <taxon>Alphaproteobacteria</taxon>
        <taxon>Hyphomicrobiales</taxon>
        <taxon>Devosiaceae</taxon>
        <taxon>Pelagibacterium</taxon>
    </lineage>
</organism>
<feature type="domain" description="T6SS Transcription factor RovC-like DNA binding" evidence="1">
    <location>
        <begin position="59"/>
        <end position="162"/>
    </location>
</feature>
<keyword evidence="3" id="KW-1185">Reference proteome</keyword>
<accession>A0A916RA29</accession>
<gene>
    <name evidence="2" type="ORF">GCM10011499_18310</name>
</gene>
<sequence>MLTRQPLLLGNATGPAPLEGAIDRPAEDGTHVLKTLGDGQHLHLALPDDAHLHSSLVAVVPLGWQGFDRLEAIARLLAFLHGKRPQPDTRLTGQQRARAKRMLQAFDGRCDGATQQTIAEIIFRTGKLTRDEWQAASARHAVMSLLRSARTMIAGGYRKLLRHRRRK</sequence>
<dbReference type="Proteomes" id="UP000596977">
    <property type="component" value="Unassembled WGS sequence"/>
</dbReference>
<proteinExistence type="predicted"/>
<dbReference type="EMBL" id="BMKB01000003">
    <property type="protein sequence ID" value="GGA48814.1"/>
    <property type="molecule type" value="Genomic_DNA"/>
</dbReference>
<evidence type="ECO:0000313" key="3">
    <source>
        <dbReference type="Proteomes" id="UP000596977"/>
    </source>
</evidence>
<dbReference type="AlphaFoldDB" id="A0A916RA29"/>
<evidence type="ECO:0000313" key="2">
    <source>
        <dbReference type="EMBL" id="GGA48814.1"/>
    </source>
</evidence>
<dbReference type="Pfam" id="PF10074">
    <property type="entry name" value="RovC_DNA-bd"/>
    <property type="match status" value="1"/>
</dbReference>
<dbReference type="InterPro" id="IPR018754">
    <property type="entry name" value="RovC-like_DNA-bd"/>
</dbReference>
<protein>
    <recommendedName>
        <fullName evidence="1">T6SS Transcription factor RovC-like DNA binding domain-containing protein</fullName>
    </recommendedName>
</protein>
<comment type="caution">
    <text evidence="2">The sequence shown here is derived from an EMBL/GenBank/DDBJ whole genome shotgun (WGS) entry which is preliminary data.</text>
</comment>
<evidence type="ECO:0000259" key="1">
    <source>
        <dbReference type="Pfam" id="PF10074"/>
    </source>
</evidence>